<reference evidence="1 2" key="1">
    <citation type="submission" date="2020-08" db="EMBL/GenBank/DDBJ databases">
        <title>Genomic Encyclopedia of Type Strains, Phase IV (KMG-IV): sequencing the most valuable type-strain genomes for metagenomic binning, comparative biology and taxonomic classification.</title>
        <authorList>
            <person name="Goeker M."/>
        </authorList>
    </citation>
    <scope>NUCLEOTIDE SEQUENCE [LARGE SCALE GENOMIC DNA]</scope>
    <source>
        <strain evidence="1 2">YIM 65646</strain>
    </source>
</reference>
<keyword evidence="2" id="KW-1185">Reference proteome</keyword>
<sequence length="259" mass="27571">MGTITELGQAVRTATAELPLGGTAQAAARLDEARGILAQALTESVEPAGLPEISRAQTHLDRAITQLIAAAEHLDDYLVSIGLAPGGDKGEIDVPASAPAAPAPDGRRSWWLTRIAEITKADEGQAKAAEEIRHTELTPLFEKLVKIAAGGDRDLFRRELQATDPAVGIRLPALTWPQIRVLATEFLGETPTAKNLDRLRAKTGDRIRQFLPGLDDKAGEIELAAACHVAQPPERHPVDIAAMGPVLVAALIRARGKQD</sequence>
<protein>
    <submittedName>
        <fullName evidence="1">Uncharacterized protein</fullName>
    </submittedName>
</protein>
<accession>A0A841FGI2</accession>
<evidence type="ECO:0000313" key="1">
    <source>
        <dbReference type="EMBL" id="MBB6032197.1"/>
    </source>
</evidence>
<gene>
    <name evidence="1" type="ORF">HNR73_000039</name>
</gene>
<organism evidence="1 2">
    <name type="scientific">Phytomonospora endophytica</name>
    <dbReference type="NCBI Taxonomy" id="714109"/>
    <lineage>
        <taxon>Bacteria</taxon>
        <taxon>Bacillati</taxon>
        <taxon>Actinomycetota</taxon>
        <taxon>Actinomycetes</taxon>
        <taxon>Micromonosporales</taxon>
        <taxon>Micromonosporaceae</taxon>
        <taxon>Phytomonospora</taxon>
    </lineage>
</organism>
<dbReference type="RefSeq" id="WP_184785131.1">
    <property type="nucleotide sequence ID" value="NZ_BONT01000061.1"/>
</dbReference>
<proteinExistence type="predicted"/>
<dbReference type="EMBL" id="JACHGT010000001">
    <property type="protein sequence ID" value="MBB6032197.1"/>
    <property type="molecule type" value="Genomic_DNA"/>
</dbReference>
<comment type="caution">
    <text evidence="1">The sequence shown here is derived from an EMBL/GenBank/DDBJ whole genome shotgun (WGS) entry which is preliminary data.</text>
</comment>
<dbReference type="AlphaFoldDB" id="A0A841FGI2"/>
<dbReference type="Proteomes" id="UP000548476">
    <property type="component" value="Unassembled WGS sequence"/>
</dbReference>
<evidence type="ECO:0000313" key="2">
    <source>
        <dbReference type="Proteomes" id="UP000548476"/>
    </source>
</evidence>
<name>A0A841FGI2_9ACTN</name>